<dbReference type="CDD" id="cd06267">
    <property type="entry name" value="PBP1_LacI_sugar_binding-like"/>
    <property type="match status" value="1"/>
</dbReference>
<dbReference type="InterPro" id="IPR010982">
    <property type="entry name" value="Lambda_DNA-bd_dom_sf"/>
</dbReference>
<dbReference type="Proteomes" id="UP000196386">
    <property type="component" value="Unassembled WGS sequence"/>
</dbReference>
<dbReference type="SMART" id="SM00354">
    <property type="entry name" value="HTH_LACI"/>
    <property type="match status" value="1"/>
</dbReference>
<dbReference type="Gene3D" id="1.10.260.40">
    <property type="entry name" value="lambda repressor-like DNA-binding domains"/>
    <property type="match status" value="1"/>
</dbReference>
<dbReference type="InterPro" id="IPR028082">
    <property type="entry name" value="Peripla_BP_I"/>
</dbReference>
<keyword evidence="2" id="KW-0238">DNA-binding</keyword>
<dbReference type="CDD" id="cd01392">
    <property type="entry name" value="HTH_LacI"/>
    <property type="match status" value="1"/>
</dbReference>
<dbReference type="PANTHER" id="PTHR30146">
    <property type="entry name" value="LACI-RELATED TRANSCRIPTIONAL REPRESSOR"/>
    <property type="match status" value="1"/>
</dbReference>
<dbReference type="EMBL" id="CZBE01000024">
    <property type="protein sequence ID" value="CUQ07366.1"/>
    <property type="molecule type" value="Genomic_DNA"/>
</dbReference>
<dbReference type="InterPro" id="IPR000843">
    <property type="entry name" value="HTH_LacI"/>
</dbReference>
<evidence type="ECO:0000313" key="5">
    <source>
        <dbReference type="EMBL" id="CUQ07366.1"/>
    </source>
</evidence>
<evidence type="ECO:0000313" key="8">
    <source>
        <dbReference type="Proteomes" id="UP000095765"/>
    </source>
</evidence>
<evidence type="ECO:0000313" key="7">
    <source>
        <dbReference type="EMBL" id="RGE66346.1"/>
    </source>
</evidence>
<dbReference type="PROSITE" id="PS50932">
    <property type="entry name" value="HTH_LACI_2"/>
    <property type="match status" value="1"/>
</dbReference>
<organism evidence="5 8">
    <name type="scientific">Anaerotruncus colihominis</name>
    <dbReference type="NCBI Taxonomy" id="169435"/>
    <lineage>
        <taxon>Bacteria</taxon>
        <taxon>Bacillati</taxon>
        <taxon>Bacillota</taxon>
        <taxon>Clostridia</taxon>
        <taxon>Eubacteriales</taxon>
        <taxon>Oscillospiraceae</taxon>
        <taxon>Anaerotruncus</taxon>
    </lineage>
</organism>
<reference evidence="9" key="2">
    <citation type="submission" date="2017-04" db="EMBL/GenBank/DDBJ databases">
        <title>Function of individual gut microbiota members based on whole genome sequencing of pure cultures obtained from chicken caecum.</title>
        <authorList>
            <person name="Medvecky M."/>
            <person name="Cejkova D."/>
            <person name="Polansky O."/>
            <person name="Karasova D."/>
            <person name="Kubasova T."/>
            <person name="Cizek A."/>
            <person name="Rychlik I."/>
        </authorList>
    </citation>
    <scope>NUCLEOTIDE SEQUENCE [LARGE SCALE GENOMIC DNA]</scope>
    <source>
        <strain evidence="9">An175</strain>
    </source>
</reference>
<feature type="domain" description="HTH lacI-type" evidence="4">
    <location>
        <begin position="11"/>
        <end position="66"/>
    </location>
</feature>
<dbReference type="OrthoDB" id="308642at2"/>
<evidence type="ECO:0000259" key="4">
    <source>
        <dbReference type="PROSITE" id="PS50932"/>
    </source>
</evidence>
<gene>
    <name evidence="5" type="primary">rbsR</name>
    <name evidence="6" type="ORF">B5F11_07190</name>
    <name evidence="7" type="ORF">DXC40_13765</name>
    <name evidence="5" type="ORF">ERS852551_03005</name>
</gene>
<dbReference type="Proteomes" id="UP000095765">
    <property type="component" value="Unassembled WGS sequence"/>
</dbReference>
<sequence>MAEKDTKKGRATIKDVAELAQTSVATVSRVLGDSGYGVTAQLRKRVLAAAEALSYVPSAAAQKLRGGGSRDIGLVIPNITNPFYMQTIQGISAVCYDRNYHIILCNSARSVERERAFLEQLYARQVQGVILSSADEEHSSVADFLSRGMKFVQLDQRFEREECACINYDSELGARMAVRHLAEKGHRRIAFASTPLTRWTRKAVLKGYREEMAEQGFQDEAAGLVFISEPVEAVESGSYEMDAGCSVAQQILERRADVTAVFCVNDMVAFGVIAELRRSGVRIPEDLSVVGFDDIPFAESFMPPITTIRCPSYETGRLAAMMLIDQLGDGSKSLNLNMSLQPILIERQSVRDLRGQAE</sequence>
<dbReference type="EMBL" id="NFKP01000007">
    <property type="protein sequence ID" value="OUP69768.1"/>
    <property type="molecule type" value="Genomic_DNA"/>
</dbReference>
<evidence type="ECO:0000256" key="2">
    <source>
        <dbReference type="ARBA" id="ARBA00023125"/>
    </source>
</evidence>
<dbReference type="PANTHER" id="PTHR30146:SF109">
    <property type="entry name" value="HTH-TYPE TRANSCRIPTIONAL REGULATOR GALS"/>
    <property type="match status" value="1"/>
</dbReference>
<accession>A0A174TE37</accession>
<evidence type="ECO:0000313" key="10">
    <source>
        <dbReference type="Proteomes" id="UP000260828"/>
    </source>
</evidence>
<keyword evidence="3" id="KW-0804">Transcription</keyword>
<proteinExistence type="predicted"/>
<reference evidence="6" key="3">
    <citation type="journal article" date="2018" name="BMC Genomics">
        <title>Whole genome sequencing and function prediction of 133 gut anaerobes isolated from chicken caecum in pure cultures.</title>
        <authorList>
            <person name="Medvecky M."/>
            <person name="Cejkova D."/>
            <person name="Polansky O."/>
            <person name="Karasova D."/>
            <person name="Kubasova T."/>
            <person name="Cizek A."/>
            <person name="Rychlik I."/>
        </authorList>
    </citation>
    <scope>NUCLEOTIDE SEQUENCE</scope>
    <source>
        <strain evidence="6">An175</strain>
    </source>
</reference>
<evidence type="ECO:0000256" key="3">
    <source>
        <dbReference type="ARBA" id="ARBA00023163"/>
    </source>
</evidence>
<evidence type="ECO:0000313" key="9">
    <source>
        <dbReference type="Proteomes" id="UP000196386"/>
    </source>
</evidence>
<dbReference type="Pfam" id="PF13377">
    <property type="entry name" value="Peripla_BP_3"/>
    <property type="match status" value="1"/>
</dbReference>
<dbReference type="AlphaFoldDB" id="A0A174TE37"/>
<dbReference type="SUPFAM" id="SSF47413">
    <property type="entry name" value="lambda repressor-like DNA-binding domains"/>
    <property type="match status" value="1"/>
</dbReference>
<dbReference type="EMBL" id="QVME01000008">
    <property type="protein sequence ID" value="RGE66346.1"/>
    <property type="molecule type" value="Genomic_DNA"/>
</dbReference>
<dbReference type="Pfam" id="PF00356">
    <property type="entry name" value="LacI"/>
    <property type="match status" value="1"/>
</dbReference>
<protein>
    <submittedName>
        <fullName evidence="6">LacI family transcriptional regulator</fullName>
    </submittedName>
    <submittedName>
        <fullName evidence="5">Ribose operon repressor</fullName>
    </submittedName>
</protein>
<dbReference type="RefSeq" id="WP_006875477.1">
    <property type="nucleotide sequence ID" value="NZ_CABIWA010000015.1"/>
</dbReference>
<reference evidence="7 10" key="4">
    <citation type="submission" date="2018-08" db="EMBL/GenBank/DDBJ databases">
        <title>A genome reference for cultivated species of the human gut microbiota.</title>
        <authorList>
            <person name="Zou Y."/>
            <person name="Xue W."/>
            <person name="Luo G."/>
        </authorList>
    </citation>
    <scope>NUCLEOTIDE SEQUENCE [LARGE SCALE GENOMIC DNA]</scope>
    <source>
        <strain evidence="7 10">TF05-12AC</strain>
    </source>
</reference>
<dbReference type="Proteomes" id="UP000260828">
    <property type="component" value="Unassembled WGS sequence"/>
</dbReference>
<dbReference type="SUPFAM" id="SSF53822">
    <property type="entry name" value="Periplasmic binding protein-like I"/>
    <property type="match status" value="1"/>
</dbReference>
<keyword evidence="1" id="KW-0805">Transcription regulation</keyword>
<dbReference type="InterPro" id="IPR046335">
    <property type="entry name" value="LacI/GalR-like_sensor"/>
</dbReference>
<evidence type="ECO:0000313" key="6">
    <source>
        <dbReference type="EMBL" id="OUP69768.1"/>
    </source>
</evidence>
<evidence type="ECO:0000256" key="1">
    <source>
        <dbReference type="ARBA" id="ARBA00023015"/>
    </source>
</evidence>
<dbReference type="GO" id="GO:0003700">
    <property type="term" value="F:DNA-binding transcription factor activity"/>
    <property type="evidence" value="ECO:0007669"/>
    <property type="project" value="TreeGrafter"/>
</dbReference>
<dbReference type="GO" id="GO:0000976">
    <property type="term" value="F:transcription cis-regulatory region binding"/>
    <property type="evidence" value="ECO:0007669"/>
    <property type="project" value="TreeGrafter"/>
</dbReference>
<name>A0A174TE37_9FIRM</name>
<reference evidence="5 8" key="1">
    <citation type="submission" date="2015-09" db="EMBL/GenBank/DDBJ databases">
        <authorList>
            <consortium name="Pathogen Informatics"/>
        </authorList>
    </citation>
    <scope>NUCLEOTIDE SEQUENCE [LARGE SCALE GENOMIC DNA]</scope>
    <source>
        <strain evidence="5 8">2789STDY5834939</strain>
    </source>
</reference>
<dbReference type="Gene3D" id="3.40.50.2300">
    <property type="match status" value="2"/>
</dbReference>